<sequence>MALQPRGIRNNNPGNIRWGDNWQGLVPADKRTDKSFAQFTQPIYGIRALAKILTNYTKREGLPNVGKKNIDTVREIIARWAPPNENDTEAYIRSVAKAIGVQPNDPINVFDKAIMSGLVKAIIRHENGMMPYTDDVINRAIAMVL</sequence>
<evidence type="ECO:0000313" key="2">
    <source>
        <dbReference type="Proteomes" id="UP000030205"/>
    </source>
</evidence>
<dbReference type="SMR" id="A0A0A0RQM4"/>
<reference evidence="1 2" key="1">
    <citation type="submission" date="2014-07" db="EMBL/GenBank/DDBJ databases">
        <title>The Complete Genome of Enterotoxigenic Escherichia coli Siphophage Seurat.</title>
        <authorList>
            <person name="Doan D.P."/>
            <person name="Lessor L.E."/>
            <person name="Hernandez A.C."/>
            <person name="Everett G.F.K."/>
        </authorList>
    </citation>
    <scope>NUCLEOTIDE SEQUENCE [LARGE SCALE GENOMIC DNA]</scope>
</reference>
<organism evidence="1 2">
    <name type="scientific">Escherichia phage Seurat</name>
    <dbReference type="NCBI Taxonomy" id="1540098"/>
    <lineage>
        <taxon>Viruses</taxon>
        <taxon>Duplodnaviria</taxon>
        <taxon>Heunggongvirae</taxon>
        <taxon>Uroviricota</taxon>
        <taxon>Caudoviricetes</taxon>
        <taxon>Queuovirinae</taxon>
        <taxon>Seuratvirus</taxon>
        <taxon>Seuratvirus seurat</taxon>
    </lineage>
</organism>
<dbReference type="Proteomes" id="UP000030205">
    <property type="component" value="Segment"/>
</dbReference>
<proteinExistence type="predicted"/>
<dbReference type="OrthoDB" id="13054at10239"/>
<name>A0A0A0RQM4_9CAUD</name>
<dbReference type="RefSeq" id="YP_009152030.1">
    <property type="nucleotide sequence ID" value="NC_027378.1"/>
</dbReference>
<protein>
    <submittedName>
        <fullName evidence="1">Endolysin</fullName>
    </submittedName>
</protein>
<keyword evidence="2" id="KW-1185">Reference proteome</keyword>
<dbReference type="GeneID" id="24608697"/>
<accession>A0A0A0RQM4</accession>
<dbReference type="EMBL" id="KM236243">
    <property type="protein sequence ID" value="AIW03949.1"/>
    <property type="molecule type" value="Genomic_DNA"/>
</dbReference>
<evidence type="ECO:0000313" key="1">
    <source>
        <dbReference type="EMBL" id="AIW03949.1"/>
    </source>
</evidence>
<dbReference type="KEGG" id="vg:24608697"/>
<gene>
    <name evidence="1" type="ORF">CPT_Seurat86</name>
</gene>